<name>A0AAW0U311_SCYPA</name>
<dbReference type="SUPFAM" id="SSF47473">
    <property type="entry name" value="EF-hand"/>
    <property type="match status" value="1"/>
</dbReference>
<feature type="region of interest" description="Disordered" evidence="1">
    <location>
        <begin position="210"/>
        <end position="235"/>
    </location>
</feature>
<dbReference type="EMBL" id="JARAKH010000019">
    <property type="protein sequence ID" value="KAK8394375.1"/>
    <property type="molecule type" value="Genomic_DNA"/>
</dbReference>
<dbReference type="InterPro" id="IPR040774">
    <property type="entry name" value="DUF5580"/>
</dbReference>
<keyword evidence="3" id="KW-1185">Reference proteome</keyword>
<proteinExistence type="predicted"/>
<dbReference type="InterPro" id="IPR011992">
    <property type="entry name" value="EF-hand-dom_pair"/>
</dbReference>
<organism evidence="2 3">
    <name type="scientific">Scylla paramamosain</name>
    <name type="common">Mud crab</name>
    <dbReference type="NCBI Taxonomy" id="85552"/>
    <lineage>
        <taxon>Eukaryota</taxon>
        <taxon>Metazoa</taxon>
        <taxon>Ecdysozoa</taxon>
        <taxon>Arthropoda</taxon>
        <taxon>Crustacea</taxon>
        <taxon>Multicrustacea</taxon>
        <taxon>Malacostraca</taxon>
        <taxon>Eumalacostraca</taxon>
        <taxon>Eucarida</taxon>
        <taxon>Decapoda</taxon>
        <taxon>Pleocyemata</taxon>
        <taxon>Brachyura</taxon>
        <taxon>Eubrachyura</taxon>
        <taxon>Portunoidea</taxon>
        <taxon>Portunidae</taxon>
        <taxon>Portuninae</taxon>
        <taxon>Scylla</taxon>
    </lineage>
</organism>
<evidence type="ECO:0008006" key="4">
    <source>
        <dbReference type="Google" id="ProtNLM"/>
    </source>
</evidence>
<comment type="caution">
    <text evidence="2">The sequence shown here is derived from an EMBL/GenBank/DDBJ whole genome shotgun (WGS) entry which is preliminary data.</text>
</comment>
<gene>
    <name evidence="2" type="ORF">O3P69_006520</name>
</gene>
<sequence length="345" mass="39676">MKNLCKKFGEAGIHVTMVRYEDMINYLAKSRMEALRAPPPMPGQRVENSGESEPKAQPMPPKQQHPRKVNLRNRVLFSDKDEAKLIADMDRQLSGKPVNMADLRRTMYDLDRDRNDFLSGQQVEVAFSKCGVYLTPDVRARLLLATDRTGAGMYKIETLMDYLTRVKPETHYTVELGNSHRPRQARVGRHPIYQNQLMLNAPWELTQQQETNTQGELPDEGFSEEQQQQQRQRLQQLQEIQPLAPPPPEVPEETELPFDVQKWSSDYQYLAQAVYQADHDQSGYMPAEEVQHISSTYNLVYNLQISEQTLLTALNTATDVNYGEVNLEYFIASLQDLHFRESGAC</sequence>
<reference evidence="2 3" key="1">
    <citation type="submission" date="2023-03" db="EMBL/GenBank/DDBJ databases">
        <title>High-quality genome of Scylla paramamosain provides insights in environmental adaptation.</title>
        <authorList>
            <person name="Zhang L."/>
        </authorList>
    </citation>
    <scope>NUCLEOTIDE SEQUENCE [LARGE SCALE GENOMIC DNA]</scope>
    <source>
        <strain evidence="2">LZ_2023a</strain>
        <tissue evidence="2">Muscle</tissue>
    </source>
</reference>
<dbReference type="AlphaFoldDB" id="A0AAW0U311"/>
<evidence type="ECO:0000313" key="2">
    <source>
        <dbReference type="EMBL" id="KAK8394375.1"/>
    </source>
</evidence>
<dbReference type="PANTHER" id="PTHR34830:SF1">
    <property type="entry name" value="GENE 12695-RELATED"/>
    <property type="match status" value="1"/>
</dbReference>
<dbReference type="Proteomes" id="UP001487740">
    <property type="component" value="Unassembled WGS sequence"/>
</dbReference>
<evidence type="ECO:0000313" key="3">
    <source>
        <dbReference type="Proteomes" id="UP001487740"/>
    </source>
</evidence>
<feature type="compositionally biased region" description="Low complexity" evidence="1">
    <location>
        <begin position="226"/>
        <end position="235"/>
    </location>
</feature>
<dbReference type="Gene3D" id="1.10.238.10">
    <property type="entry name" value="EF-hand"/>
    <property type="match status" value="1"/>
</dbReference>
<dbReference type="PANTHER" id="PTHR34830">
    <property type="entry name" value="SIMILAR TO HYPOTHETICAL PROTEIN MGC34837"/>
    <property type="match status" value="1"/>
</dbReference>
<accession>A0AAW0U311</accession>
<evidence type="ECO:0000256" key="1">
    <source>
        <dbReference type="SAM" id="MobiDB-lite"/>
    </source>
</evidence>
<protein>
    <recommendedName>
        <fullName evidence="4">EF-hand domain-containing protein</fullName>
    </recommendedName>
</protein>
<feature type="region of interest" description="Disordered" evidence="1">
    <location>
        <begin position="36"/>
        <end position="68"/>
    </location>
</feature>